<comment type="caution">
    <text evidence="6">The sequence shown here is derived from an EMBL/GenBank/DDBJ whole genome shotgun (WGS) entry which is preliminary data.</text>
</comment>
<dbReference type="PANTHER" id="PTHR43065">
    <property type="entry name" value="SENSOR HISTIDINE KINASE"/>
    <property type="match status" value="1"/>
</dbReference>
<dbReference type="Pfam" id="PF19443">
    <property type="entry name" value="DAHL"/>
    <property type="match status" value="1"/>
</dbReference>
<dbReference type="Pfam" id="PF02518">
    <property type="entry name" value="HATPase_c"/>
    <property type="match status" value="1"/>
</dbReference>
<dbReference type="Proteomes" id="UP000248863">
    <property type="component" value="Unassembled WGS sequence"/>
</dbReference>
<dbReference type="PROSITE" id="PS50109">
    <property type="entry name" value="HIS_KIN"/>
    <property type="match status" value="1"/>
</dbReference>
<gene>
    <name evidence="6" type="ORF">CH338_00700</name>
</gene>
<proteinExistence type="predicted"/>
<keyword evidence="4" id="KW-1133">Transmembrane helix</keyword>
<dbReference type="Gene3D" id="3.30.565.10">
    <property type="entry name" value="Histidine kinase-like ATPase, C-terminal domain"/>
    <property type="match status" value="1"/>
</dbReference>
<dbReference type="RefSeq" id="WP_111355117.1">
    <property type="nucleotide sequence ID" value="NZ_NHSK01000106.1"/>
</dbReference>
<dbReference type="NCBIfam" id="NF010411">
    <property type="entry name" value="PRK13837.1"/>
    <property type="match status" value="1"/>
</dbReference>
<comment type="catalytic activity">
    <reaction evidence="1">
        <text>ATP + protein L-histidine = ADP + protein N-phospho-L-histidine.</text>
        <dbReference type="EC" id="2.7.13.3"/>
    </reaction>
</comment>
<feature type="transmembrane region" description="Helical" evidence="4">
    <location>
        <begin position="243"/>
        <end position="263"/>
    </location>
</feature>
<dbReference type="PRINTS" id="PR00344">
    <property type="entry name" value="BCTRLSENSOR"/>
</dbReference>
<dbReference type="InterPro" id="IPR004358">
    <property type="entry name" value="Sig_transdc_His_kin-like_C"/>
</dbReference>
<dbReference type="EMBL" id="NPEU01000003">
    <property type="protein sequence ID" value="RAI42183.1"/>
    <property type="molecule type" value="Genomic_DNA"/>
</dbReference>
<evidence type="ECO:0000256" key="1">
    <source>
        <dbReference type="ARBA" id="ARBA00000085"/>
    </source>
</evidence>
<name>A0A327KWZ2_9BRAD</name>
<keyword evidence="3" id="KW-0597">Phosphoprotein</keyword>
<protein>
    <recommendedName>
        <fullName evidence="2">histidine kinase</fullName>
        <ecNumber evidence="2">2.7.13.3</ecNumber>
    </recommendedName>
</protein>
<keyword evidence="4" id="KW-0812">Transmembrane</keyword>
<dbReference type="CDD" id="cd00082">
    <property type="entry name" value="HisKA"/>
    <property type="match status" value="1"/>
</dbReference>
<evidence type="ECO:0000256" key="3">
    <source>
        <dbReference type="ARBA" id="ARBA00022553"/>
    </source>
</evidence>
<feature type="domain" description="Histidine kinase" evidence="5">
    <location>
        <begin position="458"/>
        <end position="679"/>
    </location>
</feature>
<sequence length="832" mass="88743">MKATAAVTAVLLLLLLLTGLWLRGLDLDTSRYGTSLRTLDEVAMAERALQRDVVTARAGLLRNYDSLSAAVSRLDDAVAKLRDAAIDDSERMAAIDDLERLIARQGTLVERFKSSNALLQNSLSYFGLFSARLAASDRNGPVIAATTSLAAAMLNLTLDTSPDAAAAVKQRLDALRALRSPDNEDAIHAVSAHGEMLHATLPATDALVKEVVSLPVDRAREALAAIVVRRQDEARASANRSRALLFAISVLLVAALVQLGRLLHRRASELRSLAAAEHVIAGVSTRLVGSRPDEIDDGIVGALEAFAGIFGADRAYVVTAGSPPEIHRWARPGLDFPSGWPEQAIGLGAWLNAGAARSISLPQFDRLPPGPDRTLLSAVAPKGWFCTPSTNGWSRLLGYDAVRSESLSESVDGVLGRMAFDVVANALDRQQAEQERVRLEAILQRARRMETLGAFASGIAHNFNNIVAAILGYAEIAGAQAERGTRLARSLAEIQRASERARDLVDQILTFGRRGEMPRTWVSVTTLVDEARSLLAASLPAHVRLDVRITESAGAVLGDPVQLQQVVLNLCNNAAQAMDGDGRIVLEAGLQVRMTSLRDDGIALAPGPWVLLSVSDTGRGMSAATLERIFEPFFTTRPEGNGLGLATVREIVREHGGTVIASSTRGVGSRFEVWLPSAGQEDCDAVSSRTPVGHGEGETVLLISPEREHLLHDEEMLAALGYEPVGFADPTAAVAGDGAVPSRFDLALVCQPDGSRTAADAAAMLHRLAPELPIVVAIHSAIESGSASVTRAGICDIVHYPLVSDELAETLARCIPNPRSRRHRTSDVETVD</sequence>
<reference evidence="6 7" key="1">
    <citation type="submission" date="2017-07" db="EMBL/GenBank/DDBJ databases">
        <title>Draft Genome Sequences of Select Purple Nonsulfur Bacteria.</title>
        <authorList>
            <person name="Lasarre B."/>
            <person name="Mckinlay J.B."/>
        </authorList>
    </citation>
    <scope>NUCLEOTIDE SEQUENCE [LARGE SCALE GENOMIC DNA]</scope>
    <source>
        <strain evidence="6 7">DSM 11907</strain>
    </source>
</reference>
<dbReference type="SMART" id="SM00388">
    <property type="entry name" value="HisKA"/>
    <property type="match status" value="1"/>
</dbReference>
<dbReference type="InterPro" id="IPR045812">
    <property type="entry name" value="DAHL"/>
</dbReference>
<dbReference type="PANTHER" id="PTHR43065:SF42">
    <property type="entry name" value="TWO-COMPONENT SENSOR PPRA"/>
    <property type="match status" value="1"/>
</dbReference>
<dbReference type="SUPFAM" id="SSF55874">
    <property type="entry name" value="ATPase domain of HSP90 chaperone/DNA topoisomerase II/histidine kinase"/>
    <property type="match status" value="1"/>
</dbReference>
<dbReference type="InterPro" id="IPR011006">
    <property type="entry name" value="CheY-like_superfamily"/>
</dbReference>
<accession>A0A327KWZ2</accession>
<dbReference type="OrthoDB" id="9796100at2"/>
<dbReference type="GO" id="GO:0000155">
    <property type="term" value="F:phosphorelay sensor kinase activity"/>
    <property type="evidence" value="ECO:0007669"/>
    <property type="project" value="InterPro"/>
</dbReference>
<evidence type="ECO:0000313" key="6">
    <source>
        <dbReference type="EMBL" id="RAI42183.1"/>
    </source>
</evidence>
<dbReference type="SMART" id="SM00387">
    <property type="entry name" value="HATPase_c"/>
    <property type="match status" value="1"/>
</dbReference>
<dbReference type="InterPro" id="IPR005467">
    <property type="entry name" value="His_kinase_dom"/>
</dbReference>
<dbReference type="Pfam" id="PF00512">
    <property type="entry name" value="HisKA"/>
    <property type="match status" value="1"/>
</dbReference>
<organism evidence="6 7">
    <name type="scientific">Rhodoplanes elegans</name>
    <dbReference type="NCBI Taxonomy" id="29408"/>
    <lineage>
        <taxon>Bacteria</taxon>
        <taxon>Pseudomonadati</taxon>
        <taxon>Pseudomonadota</taxon>
        <taxon>Alphaproteobacteria</taxon>
        <taxon>Hyphomicrobiales</taxon>
        <taxon>Nitrobacteraceae</taxon>
        <taxon>Rhodoplanes</taxon>
    </lineage>
</organism>
<dbReference type="InterPro" id="IPR036097">
    <property type="entry name" value="HisK_dim/P_sf"/>
</dbReference>
<dbReference type="InterPro" id="IPR003661">
    <property type="entry name" value="HisK_dim/P_dom"/>
</dbReference>
<dbReference type="InterPro" id="IPR036890">
    <property type="entry name" value="HATPase_C_sf"/>
</dbReference>
<dbReference type="SUPFAM" id="SSF47384">
    <property type="entry name" value="Homodimeric domain of signal transducing histidine kinase"/>
    <property type="match status" value="1"/>
</dbReference>
<dbReference type="EC" id="2.7.13.3" evidence="2"/>
<dbReference type="InterPro" id="IPR003594">
    <property type="entry name" value="HATPase_dom"/>
</dbReference>
<evidence type="ECO:0000313" key="7">
    <source>
        <dbReference type="Proteomes" id="UP000248863"/>
    </source>
</evidence>
<evidence type="ECO:0000259" key="5">
    <source>
        <dbReference type="PROSITE" id="PS50109"/>
    </source>
</evidence>
<evidence type="ECO:0000256" key="2">
    <source>
        <dbReference type="ARBA" id="ARBA00012438"/>
    </source>
</evidence>
<dbReference type="Gene3D" id="1.10.287.130">
    <property type="match status" value="1"/>
</dbReference>
<evidence type="ECO:0000256" key="4">
    <source>
        <dbReference type="SAM" id="Phobius"/>
    </source>
</evidence>
<keyword evidence="4" id="KW-0472">Membrane</keyword>
<dbReference type="SUPFAM" id="SSF52172">
    <property type="entry name" value="CheY-like"/>
    <property type="match status" value="1"/>
</dbReference>
<dbReference type="AlphaFoldDB" id="A0A327KWZ2"/>
<keyword evidence="7" id="KW-1185">Reference proteome</keyword>